<accession>A0A016TCU9</accession>
<sequence>MSGSPKIEGRFRLDIRTSGDDIGASFGVRNSIKEYPLRTVDDTVEADFLPYRYQVGSKLRRALYNEDRREARETKEFKAKSKL</sequence>
<name>A0A016TCU9_9BILA</name>
<dbReference type="Proteomes" id="UP000024635">
    <property type="component" value="Unassembled WGS sequence"/>
</dbReference>
<reference evidence="2" key="1">
    <citation type="journal article" date="2015" name="Nat. Genet.">
        <title>The genome and transcriptome of the zoonotic hookworm Ancylostoma ceylanicum identify infection-specific gene families.</title>
        <authorList>
            <person name="Schwarz E.M."/>
            <person name="Hu Y."/>
            <person name="Antoshechkin I."/>
            <person name="Miller M.M."/>
            <person name="Sternberg P.W."/>
            <person name="Aroian R.V."/>
        </authorList>
    </citation>
    <scope>NUCLEOTIDE SEQUENCE</scope>
    <source>
        <strain evidence="2">HY135</strain>
    </source>
</reference>
<keyword evidence="2" id="KW-1185">Reference proteome</keyword>
<dbReference type="AlphaFoldDB" id="A0A016TCU9"/>
<gene>
    <name evidence="1" type="primary">Acey_s0113.g409</name>
    <name evidence="1" type="ORF">Y032_0113g409</name>
</gene>
<evidence type="ECO:0000313" key="1">
    <source>
        <dbReference type="EMBL" id="EYC00804.1"/>
    </source>
</evidence>
<dbReference type="OrthoDB" id="5822864at2759"/>
<dbReference type="EMBL" id="JARK01001449">
    <property type="protein sequence ID" value="EYC00804.1"/>
    <property type="molecule type" value="Genomic_DNA"/>
</dbReference>
<protein>
    <submittedName>
        <fullName evidence="1">Uncharacterized protein</fullName>
    </submittedName>
</protein>
<evidence type="ECO:0000313" key="2">
    <source>
        <dbReference type="Proteomes" id="UP000024635"/>
    </source>
</evidence>
<comment type="caution">
    <text evidence="1">The sequence shown here is derived from an EMBL/GenBank/DDBJ whole genome shotgun (WGS) entry which is preliminary data.</text>
</comment>
<organism evidence="1 2">
    <name type="scientific">Ancylostoma ceylanicum</name>
    <dbReference type="NCBI Taxonomy" id="53326"/>
    <lineage>
        <taxon>Eukaryota</taxon>
        <taxon>Metazoa</taxon>
        <taxon>Ecdysozoa</taxon>
        <taxon>Nematoda</taxon>
        <taxon>Chromadorea</taxon>
        <taxon>Rhabditida</taxon>
        <taxon>Rhabditina</taxon>
        <taxon>Rhabditomorpha</taxon>
        <taxon>Strongyloidea</taxon>
        <taxon>Ancylostomatidae</taxon>
        <taxon>Ancylostomatinae</taxon>
        <taxon>Ancylostoma</taxon>
    </lineage>
</organism>
<proteinExistence type="predicted"/>